<reference evidence="1 2" key="1">
    <citation type="submission" date="2017-11" db="EMBL/GenBank/DDBJ databases">
        <title>Genome sequence of Pantoea cypripedii NE1.</title>
        <authorList>
            <person name="Nascimento F.X."/>
        </authorList>
    </citation>
    <scope>NUCLEOTIDE SEQUENCE [LARGE SCALE GENOMIC DNA]</scope>
    <source>
        <strain evidence="1 2">NE1</strain>
        <plasmid evidence="2">pne1b</plasmid>
    </source>
</reference>
<dbReference type="AlphaFoldDB" id="A0A6B9GFJ9"/>
<keyword evidence="1" id="KW-0614">Plasmid</keyword>
<name>A0A6B9GFJ9_PANCY</name>
<dbReference type="RefSeq" id="WP_208718061.1">
    <property type="nucleotide sequence ID" value="NZ_CP024770.1"/>
</dbReference>
<dbReference type="InterPro" id="IPR005095">
    <property type="entry name" value="EspA"/>
</dbReference>
<protein>
    <recommendedName>
        <fullName evidence="3">Secretion protein EspA</fullName>
    </recommendedName>
</protein>
<evidence type="ECO:0000313" key="2">
    <source>
        <dbReference type="Proteomes" id="UP000502005"/>
    </source>
</evidence>
<dbReference type="SUPFAM" id="SSF116927">
    <property type="entry name" value="EspA/CesA-like"/>
    <property type="match status" value="1"/>
</dbReference>
<evidence type="ECO:0000313" key="1">
    <source>
        <dbReference type="EMBL" id="QGY32165.1"/>
    </source>
</evidence>
<dbReference type="Proteomes" id="UP000502005">
    <property type="component" value="Plasmid pNE1B"/>
</dbReference>
<sequence>MTTISNTEQTTGTGYVNSDAPTDIRYGCALKETSMVGNAMVTMADMMLMFSQLANDKFTQMSKKMDVARDVQDMANRLEIIMSKLEKDSDTAELPADIIKYMRENNILIGDSTIDELLFGSLSEKDQAYILDLQRQIAKIDNGEYADRPQHVQDQVRADLERLIQKRLDQAPAKVSKKDLESIKVALESAGGKASDFVQQSQLKLQQLMQNFNTAVTMANSIQSMNAESTKSIAQSIR</sequence>
<gene>
    <name evidence="1" type="ORF">CUN67_24540</name>
</gene>
<dbReference type="EMBL" id="CP024770">
    <property type="protein sequence ID" value="QGY32165.1"/>
    <property type="molecule type" value="Genomic_DNA"/>
</dbReference>
<geneLocation type="plasmid" evidence="2">
    <name>pne1b</name>
</geneLocation>
<accession>A0A6B9GFJ9</accession>
<evidence type="ECO:0008006" key="3">
    <source>
        <dbReference type="Google" id="ProtNLM"/>
    </source>
</evidence>
<proteinExistence type="predicted"/>
<organism evidence="1 2">
    <name type="scientific">Pantoea cypripedii</name>
    <name type="common">Pectobacterium cypripedii</name>
    <name type="synonym">Erwinia cypripedii</name>
    <dbReference type="NCBI Taxonomy" id="55209"/>
    <lineage>
        <taxon>Bacteria</taxon>
        <taxon>Pseudomonadati</taxon>
        <taxon>Pseudomonadota</taxon>
        <taxon>Gammaproteobacteria</taxon>
        <taxon>Enterobacterales</taxon>
        <taxon>Erwiniaceae</taxon>
        <taxon>Pantoea</taxon>
    </lineage>
</organism>
<dbReference type="Pfam" id="PF03433">
    <property type="entry name" value="EspA"/>
    <property type="match status" value="1"/>
</dbReference>
<dbReference type="InterPro" id="IPR035074">
    <property type="entry name" value="EspA/CesA-like"/>
</dbReference>